<dbReference type="InterPro" id="IPR003903">
    <property type="entry name" value="UIM_dom"/>
</dbReference>
<feature type="domain" description="VHS" evidence="11">
    <location>
        <begin position="24"/>
        <end position="163"/>
    </location>
</feature>
<dbReference type="SMART" id="SM00726">
    <property type="entry name" value="UIM"/>
    <property type="match status" value="2"/>
</dbReference>
<keyword evidence="5" id="KW-0967">Endosome</keyword>
<dbReference type="Pfam" id="PF01363">
    <property type="entry name" value="FYVE"/>
    <property type="match status" value="1"/>
</dbReference>
<reference evidence="12 13" key="1">
    <citation type="submission" date="2021-12" db="EMBL/GenBank/DDBJ databases">
        <title>High titer production of polyol ester of fatty acids by Rhodotorula paludigena BS15 towards product separation-free biomass refinery.</title>
        <authorList>
            <person name="Mano J."/>
            <person name="Ono H."/>
            <person name="Tanaka T."/>
            <person name="Naito K."/>
            <person name="Sushida H."/>
            <person name="Ike M."/>
            <person name="Tokuyasu K."/>
            <person name="Kitaoka M."/>
        </authorList>
    </citation>
    <scope>NUCLEOTIDE SEQUENCE [LARGE SCALE GENOMIC DNA]</scope>
    <source>
        <strain evidence="12 13">BS15</strain>
    </source>
</reference>
<evidence type="ECO:0000256" key="6">
    <source>
        <dbReference type="ARBA" id="ARBA00022771"/>
    </source>
</evidence>
<dbReference type="PANTHER" id="PTHR46275">
    <property type="entry name" value="HEPATOCYTE GROWTH FACTOR-REGULATED TYROSINE KINASE SUBSTRATE"/>
    <property type="match status" value="1"/>
</dbReference>
<evidence type="ECO:0000256" key="8">
    <source>
        <dbReference type="PROSITE-ProRule" id="PRU00091"/>
    </source>
</evidence>
<dbReference type="EMBL" id="BQKY01000011">
    <property type="protein sequence ID" value="GJN92496.1"/>
    <property type="molecule type" value="Genomic_DNA"/>
</dbReference>
<dbReference type="InterPro" id="IPR017073">
    <property type="entry name" value="HGS/VPS27"/>
</dbReference>
<comment type="caution">
    <text evidence="12">The sequence shown here is derived from an EMBL/GenBank/DDBJ whole genome shotgun (WGS) entry which is preliminary data.</text>
</comment>
<evidence type="ECO:0000313" key="13">
    <source>
        <dbReference type="Proteomes" id="UP001342314"/>
    </source>
</evidence>
<keyword evidence="13" id="KW-1185">Reference proteome</keyword>
<feature type="compositionally biased region" description="Basic and acidic residues" evidence="9">
    <location>
        <begin position="295"/>
        <end position="321"/>
    </location>
</feature>
<dbReference type="SUPFAM" id="SSF48464">
    <property type="entry name" value="ENTH/VHS domain"/>
    <property type="match status" value="1"/>
</dbReference>
<dbReference type="Pfam" id="PF00790">
    <property type="entry name" value="VHS"/>
    <property type="match status" value="1"/>
</dbReference>
<dbReference type="PROSITE" id="PS50179">
    <property type="entry name" value="VHS"/>
    <property type="match status" value="1"/>
</dbReference>
<dbReference type="Gene3D" id="6.10.140.100">
    <property type="match status" value="1"/>
</dbReference>
<dbReference type="GO" id="GO:0031623">
    <property type="term" value="P:receptor internalization"/>
    <property type="evidence" value="ECO:0007669"/>
    <property type="project" value="TreeGrafter"/>
</dbReference>
<evidence type="ECO:0000256" key="3">
    <source>
        <dbReference type="ARBA" id="ARBA00017753"/>
    </source>
</evidence>
<proteinExistence type="inferred from homology"/>
<keyword evidence="6 8" id="KW-0863">Zinc-finger</keyword>
<dbReference type="InterPro" id="IPR008942">
    <property type="entry name" value="ENTH_VHS"/>
</dbReference>
<protein>
    <recommendedName>
        <fullName evidence="3">Vacuolar protein sorting-associated protein 27</fullName>
    </recommendedName>
</protein>
<evidence type="ECO:0000259" key="10">
    <source>
        <dbReference type="PROSITE" id="PS50178"/>
    </source>
</evidence>
<dbReference type="PROSITE" id="PS50330">
    <property type="entry name" value="UIM"/>
    <property type="match status" value="2"/>
</dbReference>
<dbReference type="GO" id="GO:0043130">
    <property type="term" value="F:ubiquitin binding"/>
    <property type="evidence" value="ECO:0007669"/>
    <property type="project" value="InterPro"/>
</dbReference>
<feature type="compositionally biased region" description="Basic and acidic residues" evidence="9">
    <location>
        <begin position="645"/>
        <end position="655"/>
    </location>
</feature>
<feature type="domain" description="FYVE-type" evidence="10">
    <location>
        <begin position="182"/>
        <end position="242"/>
    </location>
</feature>
<comment type="similarity">
    <text evidence="2">Belongs to the VPS27 family.</text>
</comment>
<evidence type="ECO:0000256" key="1">
    <source>
        <dbReference type="ARBA" id="ARBA00004125"/>
    </source>
</evidence>
<dbReference type="GO" id="GO:0008270">
    <property type="term" value="F:zinc ion binding"/>
    <property type="evidence" value="ECO:0007669"/>
    <property type="project" value="UniProtKB-KW"/>
</dbReference>
<dbReference type="SMART" id="SM00288">
    <property type="entry name" value="VHS"/>
    <property type="match status" value="1"/>
</dbReference>
<dbReference type="SUPFAM" id="SSF57903">
    <property type="entry name" value="FYVE/PHD zinc finger"/>
    <property type="match status" value="1"/>
</dbReference>
<organism evidence="12 13">
    <name type="scientific">Rhodotorula paludigena</name>
    <dbReference type="NCBI Taxonomy" id="86838"/>
    <lineage>
        <taxon>Eukaryota</taxon>
        <taxon>Fungi</taxon>
        <taxon>Dikarya</taxon>
        <taxon>Basidiomycota</taxon>
        <taxon>Pucciniomycotina</taxon>
        <taxon>Microbotryomycetes</taxon>
        <taxon>Sporidiobolales</taxon>
        <taxon>Sporidiobolaceae</taxon>
        <taxon>Rhodotorula</taxon>
    </lineage>
</organism>
<gene>
    <name evidence="12" type="ORF">Rhopal_005526-T1</name>
</gene>
<dbReference type="Gene3D" id="3.30.40.10">
    <property type="entry name" value="Zinc/RING finger domain, C3HC4 (zinc finger)"/>
    <property type="match status" value="1"/>
</dbReference>
<evidence type="ECO:0000256" key="9">
    <source>
        <dbReference type="SAM" id="MobiDB-lite"/>
    </source>
</evidence>
<feature type="compositionally biased region" description="Acidic residues" evidence="9">
    <location>
        <begin position="633"/>
        <end position="644"/>
    </location>
</feature>
<feature type="region of interest" description="Disordered" evidence="9">
    <location>
        <begin position="582"/>
        <end position="655"/>
    </location>
</feature>
<evidence type="ECO:0000256" key="4">
    <source>
        <dbReference type="ARBA" id="ARBA00022723"/>
    </source>
</evidence>
<keyword evidence="4" id="KW-0479">Metal-binding</keyword>
<dbReference type="GO" id="GO:0035091">
    <property type="term" value="F:phosphatidylinositol binding"/>
    <property type="evidence" value="ECO:0007669"/>
    <property type="project" value="InterPro"/>
</dbReference>
<evidence type="ECO:0000259" key="11">
    <source>
        <dbReference type="PROSITE" id="PS50179"/>
    </source>
</evidence>
<keyword evidence="7" id="KW-0862">Zinc</keyword>
<evidence type="ECO:0000313" key="12">
    <source>
        <dbReference type="EMBL" id="GJN92496.1"/>
    </source>
</evidence>
<dbReference type="InterPro" id="IPR013083">
    <property type="entry name" value="Znf_RING/FYVE/PHD"/>
</dbReference>
<dbReference type="InterPro" id="IPR002014">
    <property type="entry name" value="VHS_dom"/>
</dbReference>
<dbReference type="PROSITE" id="PS50178">
    <property type="entry name" value="ZF_FYVE"/>
    <property type="match status" value="1"/>
</dbReference>
<feature type="compositionally biased region" description="Pro residues" evidence="9">
    <location>
        <begin position="329"/>
        <end position="338"/>
    </location>
</feature>
<accession>A0AAV5GJ52</accession>
<dbReference type="Proteomes" id="UP001342314">
    <property type="component" value="Unassembled WGS sequence"/>
</dbReference>
<dbReference type="PANTHER" id="PTHR46275:SF1">
    <property type="entry name" value="HEPATOCYTE GROWTH FACTOR-REGULATED TYROSINE KINASE SUBSTRATE"/>
    <property type="match status" value="1"/>
</dbReference>
<dbReference type="GO" id="GO:0010008">
    <property type="term" value="C:endosome membrane"/>
    <property type="evidence" value="ECO:0007669"/>
    <property type="project" value="UniProtKB-SubCell"/>
</dbReference>
<dbReference type="InterPro" id="IPR011011">
    <property type="entry name" value="Znf_FYVE_PHD"/>
</dbReference>
<dbReference type="GO" id="GO:0032456">
    <property type="term" value="P:endocytic recycling"/>
    <property type="evidence" value="ECO:0007669"/>
    <property type="project" value="TreeGrafter"/>
</dbReference>
<dbReference type="AlphaFoldDB" id="A0AAV5GJ52"/>
<dbReference type="GO" id="GO:0007034">
    <property type="term" value="P:vacuolar transport"/>
    <property type="evidence" value="ECO:0007669"/>
    <property type="project" value="UniProtKB-ARBA"/>
</dbReference>
<evidence type="ECO:0000256" key="2">
    <source>
        <dbReference type="ARBA" id="ARBA00008597"/>
    </source>
</evidence>
<evidence type="ECO:0000256" key="7">
    <source>
        <dbReference type="ARBA" id="ARBA00022833"/>
    </source>
</evidence>
<name>A0AAV5GJ52_9BASI</name>
<dbReference type="InterPro" id="IPR000306">
    <property type="entry name" value="Znf_FYVE"/>
</dbReference>
<comment type="subcellular location">
    <subcellularLocation>
        <location evidence="1">Endosome membrane</location>
        <topology evidence="1">Peripheral membrane protein</topology>
        <orientation evidence="1">Cytoplasmic side</orientation>
    </subcellularLocation>
</comment>
<evidence type="ECO:0000256" key="5">
    <source>
        <dbReference type="ARBA" id="ARBA00022753"/>
    </source>
</evidence>
<dbReference type="SMART" id="SM00064">
    <property type="entry name" value="FYVE"/>
    <property type="match status" value="1"/>
</dbReference>
<dbReference type="GO" id="GO:0005769">
    <property type="term" value="C:early endosome"/>
    <property type="evidence" value="ECO:0007669"/>
    <property type="project" value="TreeGrafter"/>
</dbReference>
<dbReference type="InterPro" id="IPR017455">
    <property type="entry name" value="Znf_FYVE-rel"/>
</dbReference>
<sequence length="655" mass="69534">MSFLWGPSAQQQEWDQTIDRITADTLPAGTPLDLVAALQLADLLRSAQLAPAHAAKSLVARLQHPNPNVQLLALDLCDLCIKNGGSPFLAQFARGAQEHGAATELELLAKGIRTGGGVHRDVKERALARVQDWASAFKSKDALRDSELVRVYDRLVSDKAPFPPRDPTATAAMVDSLSAPDWTDAPYCTRCRTEFSTFNRKHHCRNCGQVFDQQCSSSTAALPHYGILEPVRVCDSCAKKIREGKGASVGKEIAAQQQQQQQQREGLARSQSFGGSAAGRPAGVERSKTVGGGGSRRDQEDEDLRRAIEASLKDVEPDSLPRTDGAPSLVPPPVPAPGYNPSYASQISDAKKTGAAEDDDPDLAAAIAASLRDLQPPATAPAFARSESQDGAPLTYASMFPASANAAYLDPTPSKPTLTLPSYDLSATESATLSDFTALFASPAGHPPPHPAYLGARERRLYDESCAAQGRLGRAQEDARRRTEILREMEWKLGEAARLYGYRPPLHSHASASSASYANPNPYAAAVSPAPLPTSPAAQLDRRYQYAPPAALTGQPLPAYAVPAPAPAPPAAAAAAAAAAVSPPQQPVPPQPVQHQPQPAGFYKPSQFPSVPTGAAGALLPSVPNGALPSRAEEEEEDEEEEEEEKGRTGELIEL</sequence>
<feature type="region of interest" description="Disordered" evidence="9">
    <location>
        <begin position="245"/>
        <end position="358"/>
    </location>
</feature>
<dbReference type="Gene3D" id="1.25.40.90">
    <property type="match status" value="1"/>
</dbReference>